<accession>A0ABT7YI11</accession>
<evidence type="ECO:0000313" key="6">
    <source>
        <dbReference type="Proteomes" id="UP001171902"/>
    </source>
</evidence>
<evidence type="ECO:0000313" key="5">
    <source>
        <dbReference type="EMBL" id="MDN3238265.1"/>
    </source>
</evidence>
<organism evidence="5 6">
    <name type="scientific">Glycomyces tritici</name>
    <dbReference type="NCBI Taxonomy" id="2665176"/>
    <lineage>
        <taxon>Bacteria</taxon>
        <taxon>Bacillati</taxon>
        <taxon>Actinomycetota</taxon>
        <taxon>Actinomycetes</taxon>
        <taxon>Glycomycetales</taxon>
        <taxon>Glycomycetaceae</taxon>
        <taxon>Glycomyces</taxon>
    </lineage>
</organism>
<dbReference type="Gene3D" id="1.10.260.40">
    <property type="entry name" value="lambda repressor-like DNA-binding domains"/>
    <property type="match status" value="1"/>
</dbReference>
<protein>
    <submittedName>
        <fullName evidence="5">LacI family DNA-binding transcriptional regulator</fullName>
    </submittedName>
</protein>
<evidence type="ECO:0000256" key="3">
    <source>
        <dbReference type="ARBA" id="ARBA00023163"/>
    </source>
</evidence>
<gene>
    <name evidence="5" type="ORF">QWI33_00875</name>
</gene>
<dbReference type="EMBL" id="JAUEMJ010000001">
    <property type="protein sequence ID" value="MDN3238265.1"/>
    <property type="molecule type" value="Genomic_DNA"/>
</dbReference>
<keyword evidence="2 5" id="KW-0238">DNA-binding</keyword>
<dbReference type="InterPro" id="IPR028082">
    <property type="entry name" value="Peripla_BP_I"/>
</dbReference>
<dbReference type="PANTHER" id="PTHR30146:SF153">
    <property type="entry name" value="LACTOSE OPERON REPRESSOR"/>
    <property type="match status" value="1"/>
</dbReference>
<dbReference type="Gene3D" id="3.40.50.2300">
    <property type="match status" value="2"/>
</dbReference>
<dbReference type="PROSITE" id="PS50932">
    <property type="entry name" value="HTH_LACI_2"/>
    <property type="match status" value="1"/>
</dbReference>
<dbReference type="SUPFAM" id="SSF47413">
    <property type="entry name" value="lambda repressor-like DNA-binding domains"/>
    <property type="match status" value="1"/>
</dbReference>
<dbReference type="SUPFAM" id="SSF53822">
    <property type="entry name" value="Periplasmic binding protein-like I"/>
    <property type="match status" value="1"/>
</dbReference>
<dbReference type="SMART" id="SM00354">
    <property type="entry name" value="HTH_LACI"/>
    <property type="match status" value="1"/>
</dbReference>
<dbReference type="PROSITE" id="PS00356">
    <property type="entry name" value="HTH_LACI_1"/>
    <property type="match status" value="1"/>
</dbReference>
<dbReference type="PANTHER" id="PTHR30146">
    <property type="entry name" value="LACI-RELATED TRANSCRIPTIONAL REPRESSOR"/>
    <property type="match status" value="1"/>
</dbReference>
<keyword evidence="3" id="KW-0804">Transcription</keyword>
<comment type="caution">
    <text evidence="5">The sequence shown here is derived from an EMBL/GenBank/DDBJ whole genome shotgun (WGS) entry which is preliminary data.</text>
</comment>
<sequence>MSGKAPGTRKASMSDVADLAGVSAMTVSNVINRPEIVSEATRVKVHAAMRELRYRNNLVARSLRLAQPRQIAYVLPAQDSVGNQYMDAFVHDLAAGCQAVDRNLTLVAEQGAEALMRACEDLYFGQSAAGFVISNLGPDDPRPAGLRKRGIPFAAYGRTAEAFASPWSWVEADAAQGIAMAVDHVADRGHRELAFVGADPGTVTMAQREIGYREACERRGLTGSLARIVECGRDLETGVRVAADLLDGAFNDSASNTGTAPPTAIICVSDPLAAGAVITLQSRGLVPGRDVAVTGYDDTTLTSFGTVGISSIRQPSAAIAAELVRLVIERPETPEHLLLPPSLVERSSTDPRI</sequence>
<evidence type="ECO:0000259" key="4">
    <source>
        <dbReference type="PROSITE" id="PS50932"/>
    </source>
</evidence>
<dbReference type="RefSeq" id="WP_289953947.1">
    <property type="nucleotide sequence ID" value="NZ_JAUEMJ010000001.1"/>
</dbReference>
<keyword evidence="1" id="KW-0805">Transcription regulation</keyword>
<name>A0ABT7YI11_9ACTN</name>
<evidence type="ECO:0000256" key="1">
    <source>
        <dbReference type="ARBA" id="ARBA00023015"/>
    </source>
</evidence>
<evidence type="ECO:0000256" key="2">
    <source>
        <dbReference type="ARBA" id="ARBA00023125"/>
    </source>
</evidence>
<dbReference type="InterPro" id="IPR010982">
    <property type="entry name" value="Lambda_DNA-bd_dom_sf"/>
</dbReference>
<dbReference type="CDD" id="cd01392">
    <property type="entry name" value="HTH_LacI"/>
    <property type="match status" value="1"/>
</dbReference>
<dbReference type="InterPro" id="IPR000843">
    <property type="entry name" value="HTH_LacI"/>
</dbReference>
<proteinExistence type="predicted"/>
<dbReference type="GO" id="GO:0003677">
    <property type="term" value="F:DNA binding"/>
    <property type="evidence" value="ECO:0007669"/>
    <property type="project" value="UniProtKB-KW"/>
</dbReference>
<reference evidence="5" key="1">
    <citation type="submission" date="2023-06" db="EMBL/GenBank/DDBJ databases">
        <title>Gycomyces niveus sp.nov., a novel actinomycete isolated from soil in Shouguang.</title>
        <authorList>
            <person name="Yang X."/>
            <person name="Zhao J."/>
        </authorList>
    </citation>
    <scope>NUCLEOTIDE SEQUENCE</scope>
    <source>
        <strain evidence="5">NEAU C2</strain>
    </source>
</reference>
<dbReference type="Pfam" id="PF00356">
    <property type="entry name" value="LacI"/>
    <property type="match status" value="1"/>
</dbReference>
<dbReference type="InterPro" id="IPR046335">
    <property type="entry name" value="LacI/GalR-like_sensor"/>
</dbReference>
<keyword evidence="6" id="KW-1185">Reference proteome</keyword>
<dbReference type="Proteomes" id="UP001171902">
    <property type="component" value="Unassembled WGS sequence"/>
</dbReference>
<feature type="domain" description="HTH lacI-type" evidence="4">
    <location>
        <begin position="11"/>
        <end position="65"/>
    </location>
</feature>
<dbReference type="Pfam" id="PF13377">
    <property type="entry name" value="Peripla_BP_3"/>
    <property type="match status" value="1"/>
</dbReference>